<proteinExistence type="predicted"/>
<sequence>MLLLALLLFQIQSPQEVYYAWGWHGGYYLTDEVATREAFDRLFNLLDALPHLKAVFEIEPYTLERMLHGEKFGVERMGRDQPQLVGWQKGGVGRWEFAIGAEFARKGKLGVRLVFHEGEYAHICQPMDATKLRGKTLVFSGHIRSQKGMGAHLYIDAWDERGFIAGSSRMSERIPADGKWHFVSFEWVVPQNAVTIFPQAKIAFEPTVADFDDLSLKVKETGEELLANGDLERVELPTLKDAQRLAMLRKFVKEVRVEIVGGAYTQPIMFAIGDESVVRQFVLGCKAVEEAVGVPVKIYVAQEPGMVGQLPQILSKLGFRGVLYRTHWGPFGFTPSRDAEVVKWLGPDGTAIDCIPLPEPMRSGWLLHSPSLRVVQECAKRGITKPLFTFFGDFVASWFASPDDPRMKGIFAEGWANLCKRLDAVPLRGKQLELSAWVRTKFHGAHIYIDAHNQLGIATSGIQSSNAVPDGKWQRLKVTFRVPNDAVYIFPQCRIISDYCEADFDGVSLRVVDTGEELLPDGSFEGDELPTGWSIASSEGVEREYSLVIGDAPDGKRFVRLKAKMPSVKVTFVTLNEYFEVAGKPTKIWHDAFANFEHRFPYGLLAGRPQRADRLAEDEALKVERICAIASWGRKLVAQERQKLSEMLDNIWRLILIGQHHDAWVCSPVIFGIWAHGFKTYAELTLAVSEEAKKLCEAALKSIGIERNGAPKSSEFIVLNVCGFERSEVLPYEFELPKGLVRNPMLARKVKGKVEPIPVTCEVVERHDDGSAKRVKGWLLAQVPPIGYVRFTVVEQDEVGKVSKLPEAKVTKFGESVALENRFVRVLVGKEGLLEAFFPDGRKLTSEPMRIVGRFEAGDAVARVESVEGFQDGPIAVARAKCRIAHVPFEMRVSLSPTSPIVRVSLDFDFGEKTVVGVGEPIPEGPHPQIPVWARDDLKLRLILPLNMKAPKFLGHGAFELRRPTELRLPILRCAIAHDGDWGVAIYPDRATVGLFDDKRGEIGIVLAYGGSFIYAPNEFAPLTGKERFEIGLNFFKGSAEEAMVVQRAEEFAQPLMLLPATSKTPFEADEFSLVKVEPESSVAVSAVYPSSDGIIVRLWRPYEGEVKVRLQISGAKSVWLSDLFGKPQRQLVKGGTATIELKCSEIVTLLARN</sequence>
<evidence type="ECO:0000259" key="1">
    <source>
        <dbReference type="Pfam" id="PF01074"/>
    </source>
</evidence>
<protein>
    <recommendedName>
        <fullName evidence="1">Glycoside hydrolase family 38 N-terminal domain-containing protein</fullName>
    </recommendedName>
</protein>
<accession>A0ABT2ESG8</accession>
<reference evidence="2 3" key="1">
    <citation type="submission" date="2022-08" db="EMBL/GenBank/DDBJ databases">
        <title>Bacterial and archaeal communities from various locations to study Microbial Dark Matter (Phase II).</title>
        <authorList>
            <person name="Stepanauskas R."/>
        </authorList>
    </citation>
    <scope>NUCLEOTIDE SEQUENCE [LARGE SCALE GENOMIC DNA]</scope>
    <source>
        <strain evidence="2 3">PD1</strain>
    </source>
</reference>
<dbReference type="InterPro" id="IPR000602">
    <property type="entry name" value="Glyco_hydro_38_N"/>
</dbReference>
<dbReference type="RefSeq" id="WP_259100965.1">
    <property type="nucleotide sequence ID" value="NZ_CP130454.1"/>
</dbReference>
<evidence type="ECO:0000313" key="3">
    <source>
        <dbReference type="Proteomes" id="UP001204798"/>
    </source>
</evidence>
<keyword evidence="3" id="KW-1185">Reference proteome</keyword>
<dbReference type="PANTHER" id="PTHR46017:SF1">
    <property type="entry name" value="ALPHA-MANNOSIDASE 2C1"/>
    <property type="match status" value="1"/>
</dbReference>
<dbReference type="InterPro" id="IPR011013">
    <property type="entry name" value="Gal_mutarotase_sf_dom"/>
</dbReference>
<name>A0ABT2ESG8_9BACT</name>
<gene>
    <name evidence="2" type="ORF">M2350_003242</name>
</gene>
<dbReference type="PANTHER" id="PTHR46017">
    <property type="entry name" value="ALPHA-MANNOSIDASE 2C1"/>
    <property type="match status" value="1"/>
</dbReference>
<dbReference type="SUPFAM" id="SSF88713">
    <property type="entry name" value="Glycoside hydrolase/deacetylase"/>
    <property type="match status" value="1"/>
</dbReference>
<dbReference type="Pfam" id="PF01074">
    <property type="entry name" value="Glyco_hydro_38N"/>
    <property type="match status" value="1"/>
</dbReference>
<dbReference type="SUPFAM" id="SSF74650">
    <property type="entry name" value="Galactose mutarotase-like"/>
    <property type="match status" value="1"/>
</dbReference>
<dbReference type="Gene3D" id="3.20.110.10">
    <property type="entry name" value="Glycoside hydrolase 38, N terminal domain"/>
    <property type="match status" value="1"/>
</dbReference>
<comment type="caution">
    <text evidence="2">The sequence shown here is derived from an EMBL/GenBank/DDBJ whole genome shotgun (WGS) entry which is preliminary data.</text>
</comment>
<evidence type="ECO:0000313" key="2">
    <source>
        <dbReference type="EMBL" id="MCS3920805.1"/>
    </source>
</evidence>
<dbReference type="InterPro" id="IPR011330">
    <property type="entry name" value="Glyco_hydro/deAcase_b/a-brl"/>
</dbReference>
<organism evidence="2 3">
    <name type="scientific">Candidatus Fervidibacter sacchari</name>
    <dbReference type="NCBI Taxonomy" id="1448929"/>
    <lineage>
        <taxon>Bacteria</taxon>
        <taxon>Candidatus Fervidibacterota</taxon>
        <taxon>Candidatus Fervidibacter</taxon>
    </lineage>
</organism>
<dbReference type="Proteomes" id="UP001204798">
    <property type="component" value="Unassembled WGS sequence"/>
</dbReference>
<feature type="domain" description="Glycoside hydrolase family 38 N-terminal" evidence="1">
    <location>
        <begin position="246"/>
        <end position="359"/>
    </location>
</feature>
<dbReference type="EMBL" id="JANUCP010000007">
    <property type="protein sequence ID" value="MCS3920805.1"/>
    <property type="molecule type" value="Genomic_DNA"/>
</dbReference>
<dbReference type="InterPro" id="IPR027291">
    <property type="entry name" value="Glyco_hydro_38_N_sf"/>
</dbReference>
<dbReference type="Gene3D" id="2.60.120.260">
    <property type="entry name" value="Galactose-binding domain-like"/>
    <property type="match status" value="2"/>
</dbReference>